<dbReference type="InterPro" id="IPR008964">
    <property type="entry name" value="Invasin/intimin_cell_adhesion"/>
</dbReference>
<protein>
    <recommendedName>
        <fullName evidence="1">BIG2 domain-containing protein</fullName>
    </recommendedName>
</protein>
<evidence type="ECO:0000259" key="1">
    <source>
        <dbReference type="Pfam" id="PF02368"/>
    </source>
</evidence>
<dbReference type="InterPro" id="IPR003343">
    <property type="entry name" value="Big_2"/>
</dbReference>
<dbReference type="AlphaFoldDB" id="A0AAU8SDF4"/>
<name>A0AAU8SDF4_PSEPU</name>
<organism evidence="2 3">
    <name type="scientific">Pseudomonas putida S13.1.2</name>
    <dbReference type="NCBI Taxonomy" id="1384061"/>
    <lineage>
        <taxon>Bacteria</taxon>
        <taxon>Pseudomonadati</taxon>
        <taxon>Pseudomonadota</taxon>
        <taxon>Gammaproteobacteria</taxon>
        <taxon>Pseudomonadales</taxon>
        <taxon>Pseudomonadaceae</taxon>
        <taxon>Pseudomonas</taxon>
    </lineage>
</organism>
<reference evidence="2 3" key="1">
    <citation type="submission" date="2015-02" db="EMBL/GenBank/DDBJ databases">
        <title>Complete Genome Sequencing of Pseudomonas putida S13.1.2.</title>
        <authorList>
            <person name="Chong T.M."/>
            <person name="Chan K.G."/>
            <person name="Dessaux Y."/>
        </authorList>
    </citation>
    <scope>NUCLEOTIDE SEQUENCE [LARGE SCALE GENOMIC DNA]</scope>
    <source>
        <strain evidence="2 3">S13.1.2</strain>
    </source>
</reference>
<dbReference type="Pfam" id="PF02368">
    <property type="entry name" value="Big_2"/>
    <property type="match status" value="1"/>
</dbReference>
<dbReference type="EMBL" id="CP010979">
    <property type="protein sequence ID" value="AJQ51045.1"/>
    <property type="molecule type" value="Genomic_DNA"/>
</dbReference>
<sequence>MSNLNAPSSQHTVAGWLDPDRLPPLGVAIDIQLDAMYAGEELTVVLAKADGTQLASKSLPVNHNDQAITLRFANQYFTTGSGKLQVYYTVGEDGPSAPLDFDISEGFSGDHVVDLSAQRLPVFYHNGVIKLPQNLPAQMHFARPLTGATGYTSSNASVATVDSTGNVSVLRNGNTTITATLADGATQQYVLRVTGLVGLEMLASSATFSGAERLCRGLGMRVPSQSDFALFNSTYGSQMKQWLPNLAIWGQAIGAGTAWTFHPHTAVITGESTAASALRQVAGMS</sequence>
<dbReference type="Proteomes" id="UP000033260">
    <property type="component" value="Chromosome"/>
</dbReference>
<feature type="domain" description="BIG2" evidence="1">
    <location>
        <begin position="147"/>
        <end position="188"/>
    </location>
</feature>
<dbReference type="SUPFAM" id="SSF49373">
    <property type="entry name" value="Invasin/intimin cell-adhesion fragments"/>
    <property type="match status" value="1"/>
</dbReference>
<accession>A0AAU8SDF4</accession>
<dbReference type="Gene3D" id="2.60.40.1080">
    <property type="match status" value="1"/>
</dbReference>
<evidence type="ECO:0000313" key="3">
    <source>
        <dbReference type="Proteomes" id="UP000033260"/>
    </source>
</evidence>
<gene>
    <name evidence="2" type="ORF">N805_29010</name>
</gene>
<proteinExistence type="predicted"/>
<dbReference type="RefSeq" id="WP_019473483.1">
    <property type="nucleotide sequence ID" value="NZ_CP010979.1"/>
</dbReference>
<evidence type="ECO:0000313" key="2">
    <source>
        <dbReference type="EMBL" id="AJQ51045.1"/>
    </source>
</evidence>